<keyword evidence="2" id="KW-1185">Reference proteome</keyword>
<gene>
    <name evidence="1" type="ORF">PFY12_00125</name>
</gene>
<protein>
    <submittedName>
        <fullName evidence="1">Uncharacterized protein</fullName>
    </submittedName>
</protein>
<accession>A0ABY7QLK2</accession>
<evidence type="ECO:0000313" key="1">
    <source>
        <dbReference type="EMBL" id="WBV60540.1"/>
    </source>
</evidence>
<name>A0ABY7QLK2_9FLAO</name>
<organism evidence="1 2">
    <name type="scientific">Chryseobacterium camelliae</name>
    <dbReference type="NCBI Taxonomy" id="1265445"/>
    <lineage>
        <taxon>Bacteria</taxon>
        <taxon>Pseudomonadati</taxon>
        <taxon>Bacteroidota</taxon>
        <taxon>Flavobacteriia</taxon>
        <taxon>Flavobacteriales</taxon>
        <taxon>Weeksellaceae</taxon>
        <taxon>Chryseobacterium group</taxon>
        <taxon>Chryseobacterium</taxon>
    </lineage>
</organism>
<reference evidence="1 2" key="1">
    <citation type="submission" date="2023-01" db="EMBL/GenBank/DDBJ databases">
        <title>Complete genome of Chryseobacterium camelliae VAN22-5A.</title>
        <authorList>
            <person name="Zong G."/>
            <person name="Cao G."/>
        </authorList>
    </citation>
    <scope>NUCLEOTIDE SEQUENCE [LARGE SCALE GENOMIC DNA]</scope>
    <source>
        <strain evidence="1 2">VAN22-5A</strain>
    </source>
</reference>
<evidence type="ECO:0000313" key="2">
    <source>
        <dbReference type="Proteomes" id="UP001210978"/>
    </source>
</evidence>
<sequence>MSYTEEEAKIKIGEHLIKHIDSFNDKDCHYKIIDSRYKVKKINAQSCKLEYELEYELLNKQNILFLAIYAFDGEKLNKPEYQILTLFDEYNQALLEATPKFIKYLYKIDEEFILEVFINKEPNKDFSSDNM</sequence>
<proteinExistence type="predicted"/>
<dbReference type="RefSeq" id="WP_271148862.1">
    <property type="nucleotide sequence ID" value="NZ_CP115859.1"/>
</dbReference>
<dbReference type="Proteomes" id="UP001210978">
    <property type="component" value="Chromosome"/>
</dbReference>
<dbReference type="EMBL" id="CP115859">
    <property type="protein sequence ID" value="WBV60540.1"/>
    <property type="molecule type" value="Genomic_DNA"/>
</dbReference>